<keyword evidence="2 4" id="KW-0575">Peroxidase</keyword>
<evidence type="ECO:0000256" key="3">
    <source>
        <dbReference type="ARBA" id="ARBA00023002"/>
    </source>
</evidence>
<evidence type="ECO:0000256" key="4">
    <source>
        <dbReference type="RuleBase" id="RU000499"/>
    </source>
</evidence>
<dbReference type="Gene3D" id="3.40.30.10">
    <property type="entry name" value="Glutaredoxin"/>
    <property type="match status" value="1"/>
</dbReference>
<dbReference type="PROSITE" id="PS00763">
    <property type="entry name" value="GLUTATHIONE_PEROXID_2"/>
    <property type="match status" value="1"/>
</dbReference>
<dbReference type="Proteomes" id="UP000650467">
    <property type="component" value="Unassembled WGS sequence"/>
</dbReference>
<evidence type="ECO:0000256" key="2">
    <source>
        <dbReference type="ARBA" id="ARBA00022559"/>
    </source>
</evidence>
<protein>
    <recommendedName>
        <fullName evidence="4">Glutathione peroxidase</fullName>
    </recommendedName>
</protein>
<name>A0A835SZE0_CHLIN</name>
<dbReference type="InterPro" id="IPR029760">
    <property type="entry name" value="GPX_CS"/>
</dbReference>
<accession>A0A835SZE0</accession>
<dbReference type="PANTHER" id="PTHR11592:SF132">
    <property type="entry name" value="GLUTATHIONE PEROXIDASE 7, CHLOROPLASTIC-RELATED"/>
    <property type="match status" value="1"/>
</dbReference>
<keyword evidence="7" id="KW-1185">Reference proteome</keyword>
<sequence>MRVVVVLAILFAVGYAAFAFKYIGSSKDRVAAHQKHVLTQLNRKPLHADSDNEGRTLKSEEAAVDAYGHRPVVEADDDEGELPDASDTAAYDQVIAEGGDVVDDDEEGGVLEAIDTANSARSHIEADREADEKHTVEAPSLAVGSRIEADRHAEEKRTVEAPGLAVGSRIEADRESEEKHKVDAPGLAVGSRIEPDSTAQRRSVVEPGGVAVTHAVKEPAADHSVHNEAKAPIDVAKIEPDSHQGTGGVKEPDPRIAKIEPDAHGTTAPVKEPGPRVAKIEPDAHAIKAPVREPQPNVERVEPDSHAQRAPVKAPEDKVPVIAPVIAPVISPVIAPVHHPDSAPLVNPHAKGLYAMEALDIDGKSRPLSEYAGKVTLVVNVASACGYTDENYKGLTKTYNKYRDHGLEILGFPCNQFGKQEPGDEKEIKSFCSTKYHVDFPMFSKIDVNGAHTHPVYQFLKRELPASEGGGGGTGTGKDLIWNFQKILVNHEGRPIRLFYQNWDQGDVEAAIYKALHEARAAGALKTGRTTH</sequence>
<dbReference type="OrthoDB" id="446890at2759"/>
<dbReference type="SUPFAM" id="SSF52833">
    <property type="entry name" value="Thioredoxin-like"/>
    <property type="match status" value="1"/>
</dbReference>
<evidence type="ECO:0000256" key="5">
    <source>
        <dbReference type="SAM" id="MobiDB-lite"/>
    </source>
</evidence>
<dbReference type="GO" id="GO:0006979">
    <property type="term" value="P:response to oxidative stress"/>
    <property type="evidence" value="ECO:0007669"/>
    <property type="project" value="InterPro"/>
</dbReference>
<dbReference type="PRINTS" id="PR01011">
    <property type="entry name" value="GLUTPROXDASE"/>
</dbReference>
<dbReference type="CDD" id="cd00340">
    <property type="entry name" value="GSH_Peroxidase"/>
    <property type="match status" value="1"/>
</dbReference>
<reference evidence="6" key="1">
    <citation type="journal article" date="2020" name="bioRxiv">
        <title>Comparative genomics of Chlamydomonas.</title>
        <authorList>
            <person name="Craig R.J."/>
            <person name="Hasan A.R."/>
            <person name="Ness R.W."/>
            <person name="Keightley P.D."/>
        </authorList>
    </citation>
    <scope>NUCLEOTIDE SEQUENCE</scope>
    <source>
        <strain evidence="6">SAG 7.73</strain>
    </source>
</reference>
<evidence type="ECO:0000313" key="6">
    <source>
        <dbReference type="EMBL" id="KAG2432873.1"/>
    </source>
</evidence>
<proteinExistence type="inferred from homology"/>
<dbReference type="InterPro" id="IPR036249">
    <property type="entry name" value="Thioredoxin-like_sf"/>
</dbReference>
<evidence type="ECO:0000313" key="7">
    <source>
        <dbReference type="Proteomes" id="UP000650467"/>
    </source>
</evidence>
<gene>
    <name evidence="6" type="ORF">HXX76_008605</name>
</gene>
<dbReference type="AlphaFoldDB" id="A0A835SZE0"/>
<dbReference type="FunFam" id="3.40.30.10:FF:000314">
    <property type="entry name" value="Glutathione peroxidase"/>
    <property type="match status" value="1"/>
</dbReference>
<dbReference type="PANTHER" id="PTHR11592">
    <property type="entry name" value="GLUTATHIONE PEROXIDASE"/>
    <property type="match status" value="1"/>
</dbReference>
<comment type="similarity">
    <text evidence="1 4">Belongs to the glutathione peroxidase family.</text>
</comment>
<organism evidence="6 7">
    <name type="scientific">Chlamydomonas incerta</name>
    <dbReference type="NCBI Taxonomy" id="51695"/>
    <lineage>
        <taxon>Eukaryota</taxon>
        <taxon>Viridiplantae</taxon>
        <taxon>Chlorophyta</taxon>
        <taxon>core chlorophytes</taxon>
        <taxon>Chlorophyceae</taxon>
        <taxon>CS clade</taxon>
        <taxon>Chlamydomonadales</taxon>
        <taxon>Chlamydomonadaceae</taxon>
        <taxon>Chlamydomonas</taxon>
    </lineage>
</organism>
<dbReference type="EMBL" id="JAEHOC010000020">
    <property type="protein sequence ID" value="KAG2432873.1"/>
    <property type="molecule type" value="Genomic_DNA"/>
</dbReference>
<dbReference type="GO" id="GO:0004601">
    <property type="term" value="F:peroxidase activity"/>
    <property type="evidence" value="ECO:0007669"/>
    <property type="project" value="UniProtKB-KW"/>
</dbReference>
<feature type="region of interest" description="Disordered" evidence="5">
    <location>
        <begin position="239"/>
        <end position="276"/>
    </location>
</feature>
<keyword evidence="3 4" id="KW-0560">Oxidoreductase</keyword>
<dbReference type="InterPro" id="IPR000889">
    <property type="entry name" value="Glutathione_peroxidase"/>
</dbReference>
<feature type="region of interest" description="Disordered" evidence="5">
    <location>
        <begin position="295"/>
        <end position="315"/>
    </location>
</feature>
<comment type="caution">
    <text evidence="6">The sequence shown here is derived from an EMBL/GenBank/DDBJ whole genome shotgun (WGS) entry which is preliminary data.</text>
</comment>
<evidence type="ECO:0000256" key="1">
    <source>
        <dbReference type="ARBA" id="ARBA00006926"/>
    </source>
</evidence>
<dbReference type="PROSITE" id="PS51355">
    <property type="entry name" value="GLUTATHIONE_PEROXID_3"/>
    <property type="match status" value="1"/>
</dbReference>
<dbReference type="Pfam" id="PF00255">
    <property type="entry name" value="GSHPx"/>
    <property type="match status" value="1"/>
</dbReference>
<feature type="compositionally biased region" description="Basic and acidic residues" evidence="5">
    <location>
        <begin position="250"/>
        <end position="263"/>
    </location>
</feature>